<sequence>MLKNFTFLIKYLFTLLVILALGNSAFSQQINRSPAAADTSIYNTGTKPAFRWKDSYLDRFNFDLPRSPLFNLYPSALETSVIYEPENDKINVDEKLGDDITAKIPTSMTFNEYSSIQNAMVRKSILRDYERLQDGNSNTSGRGLSPLLKKSPLVDKLFGGKVPEFKPNGFISVDLRAGSQFLNNPETPLYLRKRPIFDFDQQISINFNNNANEGENDLQGGQGGFGGNNQGGGLSELKKLTQSSSALENRDPYREKMGILGNFDTKSAFNFENQFKLNFKSDPEDILQSLEAGNVSFPISSQLIPGVENLFGVKAGLRFGKLNVSTVVAQQRSRTESITISGGAQNRPFEIRSDEYDENRHFFLSHYFRDRYEASLKSLPMVTSQVLITRVEVYVTNRTNSVNSNRNLVGVTDLGETDPYNKAAVSPTGVNVASNKANSLNELLSVEDGDFRQIDNTNTALESRNLKKGVDFEILRGAKRLTDREFDFNQQLGYVSLLTPLRNDEILAVSYEYTINGERYQVGELTEDYSIRKEDDVIMMKLLKSSTIRNKLDHPMWDLMMKNVYSLSQGQIAREGFELRIIYKDDVTGMDVPNLQEGENLKDKPLIAVFGLDKLNYNNDQQYDGNFDYVEGITINESRGTIFFPVLEPFGSYLASQFNDATESTLKQKYVFSELYDKTISDAQQVNTKNKFYIAGSVQSESSEIPLPLGASGASVRVYSGGTELQQGTDYIVDSQIGRIRIVNPSILASGRSIRIDYERPDLFQSQIRRLFGLRLDYSVSKSLRLGATMMDLKESTPGFLTRTSIGNEPVNNTLWGFDVNFKKEGNGFTRLLDKLPLIQTKEPSSIILSAEFAQLIPGVNNKKIDGNAMIDDFEAARNINDLTRQPRKWRLGSTPDKFKDLTVPTYGYNYKRAKMSVYTIDQSTFITSGFGGGNGIVPEEITAAAQNNLYERSFVIQDIFPGRSTPVLGQNLPSAILDVSYFPEERGMYNYNPNLTSDGLLQKPEDNFGAVMRGITFDADFDNSNVEYLEFWLLNPFQDAVRDGRKTDGNTNQTGGVLSIQLGDISEDVIPDSRFNFENGIPTFSETASQPDITNWGKAPTIQFLTDAFDNSTADENSLRKQDVGLDGLSNEEERNFEHIKEYLDKVKINVTNQEALNEIINDPSGDDFKFFLDNGYGTDQFIVERFKNYLGMENNSPSINETDVITPSSSAVADKEDLNQDNTISDVESYWNYDIPLANDGLSVGNGYIIDKVSSGNADWYLFRVPLRSDSTKAQAVGGITGFKSVRFMRMVMSEWKEPVVLRFAALQLVSNSYRAYTEDLNNNSFVTIPEPNSNTTGFKVSTVSIEENGCTEDGDCNIKDGQTPYVVPPGFQRDRDFSQQTFRQFNEQSVSLAVEALEPGDKRAIFKNTDLDLNMYKRVQMFVHAENEQNQDNYAGAFMRLGTDSKTNYYEVEIENLKATPIGSTIPEDVWPAINDFDIPIDEFRNLKVRRNSKLGSDPDVALDKPYWEYVTVNSLPTDAGEIIPRTYKITVVGNPDLSNVLVTMLGISNPLDSNKIEQPAKFTVWMNELRANGFDDTKGEAAVLAADIKLADIGTISVSANINTFGFGGVQDRISSRSQETSQGFGIASSLELDKFFPQSWGLSIPLFMNYDIQEVVPYFDPLDPDIVLDNALAQFSEAEAKAYKDLVIDRNVNKGFNLSNVRKTKTDPNAKSHIYDVENFSVSYAQSSISRSNILIDEYLAERKTGALTYQFQPKTTLWEPFKEKESLANPKLAWLKALNFSPIPNLIAFRTDFNRSFTKTAYRSAEQTDSPGEVLPKLDPNYIKYFLTNRYYDLQWDLTKSISMTYNAQMNSIIDEEYGDAQESIWQGIFSSGRAKNYSQGLQLTYKLPLDKFFLLDWINANSRFNTDYQYRANSFDYANNESLADINGDSYGNFIENGRELAIQGRIDLVKLYNKLKYLKFANSPNQPRERFTRAPGDDEEIVLPTSDILKTFTRLLMTVRGINFNYSIVETTILPGFLPSVNLMGLSNMNSAPGLPFALLGSQNRTIHNTAGTAGWLSKSAVRNDPFTQTRQKKFDFSTNLEPFKGFRMQIRGNYSKGDSYQEIYRPKEAGEDFEALNPFRNGTFSMSFWSFKTGFTKMSKDPEDNYKYDIFDKMVAYRDSVIIKLQDLNTSGETGKWDQNSQDVLIPAFFAAYSGKDIDKLFEKVTKKGRSTFNPFLQFPMPNWRIDYTGLEKLPLFNKVFSSITLSHSYSSTYSVGNFTSSLLYDNENGIIGLDNNEYTLGNSLSPYNYFSPVFIMSSITMEERFSPLIGIQFTTKANISGRLDFNRERRAALNLANAQVAEYNSNDVVMGFGFKKNNVKLPFKGRDGNNIILTNDLNFRFDVTIRDVTSLQRRLDGDAVPIQGNYNLQIKPQVQYQFNKKLSMGFYFERFVNKPFTSLSYETRRTVGGLNMKFNLAD</sequence>
<dbReference type="EMBL" id="CP029480">
    <property type="protein sequence ID" value="AWV98675.1"/>
    <property type="molecule type" value="Genomic_DNA"/>
</dbReference>
<organism evidence="3 4">
    <name type="scientific">Arcticibacterium luteifluviistationis</name>
    <dbReference type="NCBI Taxonomy" id="1784714"/>
    <lineage>
        <taxon>Bacteria</taxon>
        <taxon>Pseudomonadati</taxon>
        <taxon>Bacteroidota</taxon>
        <taxon>Cytophagia</taxon>
        <taxon>Cytophagales</taxon>
        <taxon>Leadbetterellaceae</taxon>
        <taxon>Arcticibacterium</taxon>
    </lineage>
</organism>
<feature type="compositionally biased region" description="Gly residues" evidence="1">
    <location>
        <begin position="220"/>
        <end position="234"/>
    </location>
</feature>
<gene>
    <name evidence="3" type="primary">sprA</name>
    <name evidence="3" type="ORF">DJ013_11030</name>
</gene>
<feature type="region of interest" description="Disordered" evidence="1">
    <location>
        <begin position="208"/>
        <end position="236"/>
    </location>
</feature>
<proteinExistence type="predicted"/>
<feature type="domain" description="Gliding motility protein SprA N-terminal" evidence="2">
    <location>
        <begin position="1143"/>
        <end position="1677"/>
    </location>
</feature>
<dbReference type="Pfam" id="PF14349">
    <property type="entry name" value="SprA_N"/>
    <property type="match status" value="2"/>
</dbReference>
<keyword evidence="4" id="KW-1185">Reference proteome</keyword>
<feature type="domain" description="Gliding motility protein SprA N-terminal" evidence="2">
    <location>
        <begin position="259"/>
        <end position="405"/>
    </location>
</feature>
<dbReference type="NCBIfam" id="TIGR04189">
    <property type="entry name" value="surface_SprA"/>
    <property type="match status" value="1"/>
</dbReference>
<evidence type="ECO:0000313" key="4">
    <source>
        <dbReference type="Proteomes" id="UP000249873"/>
    </source>
</evidence>
<reference evidence="3 4" key="1">
    <citation type="submission" date="2018-05" db="EMBL/GenBank/DDBJ databases">
        <title>Complete genome sequence of Arcticibacterium luteifluviistationis SM1504T, a cytophagaceae bacterium isolated from Arctic surface seawater.</title>
        <authorList>
            <person name="Li Y."/>
            <person name="Qin Q.-L."/>
        </authorList>
    </citation>
    <scope>NUCLEOTIDE SEQUENCE [LARGE SCALE GENOMIC DNA]</scope>
    <source>
        <strain evidence="3 4">SM1504</strain>
    </source>
</reference>
<protein>
    <submittedName>
        <fullName evidence="3">Cell surface protein SprA</fullName>
    </submittedName>
</protein>
<dbReference type="RefSeq" id="WP_111371868.1">
    <property type="nucleotide sequence ID" value="NZ_CP029480.1"/>
</dbReference>
<feature type="compositionally biased region" description="Low complexity" evidence="1">
    <location>
        <begin position="208"/>
        <end position="219"/>
    </location>
</feature>
<dbReference type="InterPro" id="IPR026377">
    <property type="entry name" value="Cell_surface_SprA"/>
</dbReference>
<dbReference type="OrthoDB" id="9806090at2"/>
<evidence type="ECO:0000256" key="1">
    <source>
        <dbReference type="SAM" id="MobiDB-lite"/>
    </source>
</evidence>
<evidence type="ECO:0000259" key="2">
    <source>
        <dbReference type="Pfam" id="PF14349"/>
    </source>
</evidence>
<name>A0A2Z4GCB5_9BACT</name>
<dbReference type="KEGG" id="als:DJ013_11030"/>
<evidence type="ECO:0000313" key="3">
    <source>
        <dbReference type="EMBL" id="AWV98675.1"/>
    </source>
</evidence>
<dbReference type="Proteomes" id="UP000249873">
    <property type="component" value="Chromosome"/>
</dbReference>
<dbReference type="InterPro" id="IPR025684">
    <property type="entry name" value="SprA_N_dom"/>
</dbReference>
<accession>A0A2Z4GCB5</accession>